<dbReference type="Gene3D" id="1.20.1330.10">
    <property type="entry name" value="f41 fragment of flagellin, N-terminal domain"/>
    <property type="match status" value="1"/>
</dbReference>
<feature type="domain" description="Flagellin N-terminal" evidence="4">
    <location>
        <begin position="4"/>
        <end position="137"/>
    </location>
</feature>
<dbReference type="SUPFAM" id="SSF64518">
    <property type="entry name" value="Phase 1 flagellin"/>
    <property type="match status" value="1"/>
</dbReference>
<keyword evidence="3" id="KW-0964">Secreted</keyword>
<comment type="subcellular location">
    <subcellularLocation>
        <location evidence="3">Secreted</location>
    </subcellularLocation>
    <subcellularLocation>
        <location evidence="3">Bacterial flagellum</location>
    </subcellularLocation>
</comment>
<accession>A0A6N6JF48</accession>
<keyword evidence="6" id="KW-0966">Cell projection</keyword>
<dbReference type="OrthoDB" id="9808068at2"/>
<dbReference type="PANTHER" id="PTHR42792">
    <property type="entry name" value="FLAGELLIN"/>
    <property type="match status" value="1"/>
</dbReference>
<dbReference type="GO" id="GO:0005198">
    <property type="term" value="F:structural molecule activity"/>
    <property type="evidence" value="ECO:0007669"/>
    <property type="project" value="UniProtKB-UniRule"/>
</dbReference>
<dbReference type="InterPro" id="IPR046358">
    <property type="entry name" value="Flagellin_C"/>
</dbReference>
<evidence type="ECO:0000313" key="7">
    <source>
        <dbReference type="Proteomes" id="UP000436822"/>
    </source>
</evidence>
<comment type="similarity">
    <text evidence="1 3">Belongs to the bacterial flagellin family.</text>
</comment>
<dbReference type="GO" id="GO:0005576">
    <property type="term" value="C:extracellular region"/>
    <property type="evidence" value="ECO:0007669"/>
    <property type="project" value="UniProtKB-SubCell"/>
</dbReference>
<name>A0A6N6JF48_9RHOB</name>
<dbReference type="AlphaFoldDB" id="A0A6N6JF48"/>
<evidence type="ECO:0000256" key="3">
    <source>
        <dbReference type="RuleBase" id="RU362073"/>
    </source>
</evidence>
<evidence type="ECO:0000259" key="4">
    <source>
        <dbReference type="Pfam" id="PF00669"/>
    </source>
</evidence>
<keyword evidence="6" id="KW-0969">Cilium</keyword>
<dbReference type="Proteomes" id="UP000436822">
    <property type="component" value="Unassembled WGS sequence"/>
</dbReference>
<dbReference type="Pfam" id="PF00669">
    <property type="entry name" value="Flagellin_N"/>
    <property type="match status" value="1"/>
</dbReference>
<keyword evidence="2 3" id="KW-0975">Bacterial flagellum</keyword>
<evidence type="ECO:0000256" key="2">
    <source>
        <dbReference type="ARBA" id="ARBA00023143"/>
    </source>
</evidence>
<keyword evidence="7" id="KW-1185">Reference proteome</keyword>
<dbReference type="GO" id="GO:0009288">
    <property type="term" value="C:bacterial-type flagellum"/>
    <property type="evidence" value="ECO:0007669"/>
    <property type="project" value="UniProtKB-SubCell"/>
</dbReference>
<evidence type="ECO:0000313" key="6">
    <source>
        <dbReference type="EMBL" id="GFE64420.1"/>
    </source>
</evidence>
<dbReference type="RefSeq" id="WP_159805589.1">
    <property type="nucleotide sequence ID" value="NZ_BLJE01000002.1"/>
</dbReference>
<comment type="function">
    <text evidence="3">Flagellin is the subunit protein which polymerizes to form the filaments of bacterial flagella.</text>
</comment>
<feature type="domain" description="Flagellin C-terminal" evidence="5">
    <location>
        <begin position="427"/>
        <end position="512"/>
    </location>
</feature>
<organism evidence="6 7">
    <name type="scientific">Litoreibacter roseus</name>
    <dbReference type="NCBI Taxonomy" id="2601869"/>
    <lineage>
        <taxon>Bacteria</taxon>
        <taxon>Pseudomonadati</taxon>
        <taxon>Pseudomonadota</taxon>
        <taxon>Alphaproteobacteria</taxon>
        <taxon>Rhodobacterales</taxon>
        <taxon>Roseobacteraceae</taxon>
        <taxon>Litoreibacter</taxon>
    </lineage>
</organism>
<dbReference type="Pfam" id="PF00700">
    <property type="entry name" value="Flagellin_C"/>
    <property type="match status" value="1"/>
</dbReference>
<dbReference type="InterPro" id="IPR001492">
    <property type="entry name" value="Flagellin"/>
</dbReference>
<protein>
    <recommendedName>
        <fullName evidence="3">Flagellin</fullName>
    </recommendedName>
</protein>
<evidence type="ECO:0000256" key="1">
    <source>
        <dbReference type="ARBA" id="ARBA00005709"/>
    </source>
</evidence>
<gene>
    <name evidence="6" type="ORF">KIN_14940</name>
</gene>
<dbReference type="InterPro" id="IPR001029">
    <property type="entry name" value="Flagellin_N"/>
</dbReference>
<proteinExistence type="inferred from homology"/>
<evidence type="ECO:0000259" key="5">
    <source>
        <dbReference type="Pfam" id="PF00700"/>
    </source>
</evidence>
<sequence>MSSILTNNSAMVALNTLKSINNDLQKTQSEISTGKSVASAKDNSAVWAISKVMESDVKGFEAISDSLALGESTVAVARNGSETVADLLTEIKGKITAAQEENVSREKIQTDINALTDQIKSVVGAAQFNGLNLLSGTEDINVLSSLDRIGDGDVRASDITVARQDLSTDAGKIGSGASLNANGEIGGSTAATTVVSAANTAELTFTNGADGVSETITVAGVELSYTGTTGALDATDFAASFAGQINALGLEGVTASNTAGVLEISSTRAFEGLEVTAPVTAGGGTVNITAVNGAAPSGDNTATASTIDQRAEQIDFSTAAAVEEGDGYVVTIGASSVQYIAGKGETFEDVARGLKTAIDSAGFKGITSEVVIDDETGQASLKVDNDGTLGASLAFDVNGNKGGEASGGLFGLDKIDVTSTAGANAALDNIETLINNAIDASASFGSAEGRIETQANFISQLTDSLKSGIGALVDADMEEASARLQALQVQQQLGVQALSIANQAPQSILSLFR</sequence>
<dbReference type="PANTHER" id="PTHR42792:SF2">
    <property type="entry name" value="FLAGELLIN"/>
    <property type="match status" value="1"/>
</dbReference>
<reference evidence="6 7" key="1">
    <citation type="submission" date="2019-12" db="EMBL/GenBank/DDBJ databases">
        <title>Litoreibacter badius sp. nov., a novel bacteriochlorophyll a-containing bacterium in the genus Litoreibacter.</title>
        <authorList>
            <person name="Kanamuro M."/>
            <person name="Takabe Y."/>
            <person name="Mori K."/>
            <person name="Takaichi S."/>
            <person name="Hanada S."/>
        </authorList>
    </citation>
    <scope>NUCLEOTIDE SEQUENCE [LARGE SCALE GENOMIC DNA]</scope>
    <source>
        <strain evidence="6 7">K6</strain>
    </source>
</reference>
<comment type="caution">
    <text evidence="6">The sequence shown here is derived from an EMBL/GenBank/DDBJ whole genome shotgun (WGS) entry which is preliminary data.</text>
</comment>
<keyword evidence="6" id="KW-0282">Flagellum</keyword>
<dbReference type="EMBL" id="BLJE01000002">
    <property type="protein sequence ID" value="GFE64420.1"/>
    <property type="molecule type" value="Genomic_DNA"/>
</dbReference>